<proteinExistence type="predicted"/>
<organism evidence="2 3">
    <name type="scientific">Pontibacter korlensis</name>
    <dbReference type="NCBI Taxonomy" id="400092"/>
    <lineage>
        <taxon>Bacteria</taxon>
        <taxon>Pseudomonadati</taxon>
        <taxon>Bacteroidota</taxon>
        <taxon>Cytophagia</taxon>
        <taxon>Cytophagales</taxon>
        <taxon>Hymenobacteraceae</taxon>
        <taxon>Pontibacter</taxon>
    </lineage>
</organism>
<sequence length="349" mass="39071">MPTLQLVLDNLLSRHFSENSPGAVVLVAKGDEVLYLQGAGLANLKTRAPITPETTFRLASVSKQFTAMCVHLLEQQGQLKLTNKLSVYFPELIHFGEIQLLHLLNHTSGLPDFEEYIPEDQTDQLTDEDVLRITAAQEKALFSPGSQYRYSNTAYVLLGLLVEQVSGVSYADFLQANAFNPLHIQHTMLYQAQAQIPNRAMGYRGDAAGAFSLSDQNIGTATRGDGCIYTSAQDYLKWHLALQNNFLFNIKSSLGINYSTVDAGKHWYYSMGWFFAKDNDGNSELFHSGDTSGFTNLVMHLPQQETLVACFSNIANNQPFLNDLLQELKQFPESHPRSELVYHLPELTR</sequence>
<dbReference type="STRING" id="400092.PKOR_20970"/>
<accession>A0A0E3ZGS8</accession>
<dbReference type="InterPro" id="IPR050491">
    <property type="entry name" value="AmpC-like"/>
</dbReference>
<reference evidence="2 3" key="1">
    <citation type="journal article" date="2015" name="Sci. Rep.">
        <title>Unraveling adaptation of Pontibacter korlensis to radiation and infertility in desert through complete genome and comparative transcriptomic analysis.</title>
        <authorList>
            <person name="Dai J."/>
            <person name="Dai W."/>
            <person name="Qiu C."/>
            <person name="Yang Z."/>
            <person name="Zhang Y."/>
            <person name="Zhou M."/>
            <person name="Zhang L."/>
            <person name="Fang C."/>
            <person name="Gao Q."/>
            <person name="Yang Q."/>
            <person name="Li X."/>
            <person name="Wang Z."/>
            <person name="Wang Z."/>
            <person name="Jia Z."/>
            <person name="Chen X."/>
        </authorList>
    </citation>
    <scope>NUCLEOTIDE SEQUENCE [LARGE SCALE GENOMIC DNA]</scope>
    <source>
        <strain evidence="2 3">X14-1T</strain>
    </source>
</reference>
<dbReference type="OrthoDB" id="9793489at2"/>
<evidence type="ECO:0000313" key="2">
    <source>
        <dbReference type="EMBL" id="AKD05095.1"/>
    </source>
</evidence>
<protein>
    <recommendedName>
        <fullName evidence="1">Beta-lactamase-related domain-containing protein</fullName>
    </recommendedName>
</protein>
<dbReference type="InterPro" id="IPR012338">
    <property type="entry name" value="Beta-lactam/transpept-like"/>
</dbReference>
<dbReference type="PATRIC" id="fig|400092.3.peg.4612"/>
<dbReference type="PANTHER" id="PTHR46825:SF9">
    <property type="entry name" value="BETA-LACTAMASE-RELATED DOMAIN-CONTAINING PROTEIN"/>
    <property type="match status" value="1"/>
</dbReference>
<evidence type="ECO:0000313" key="3">
    <source>
        <dbReference type="Proteomes" id="UP000033109"/>
    </source>
</evidence>
<dbReference type="Pfam" id="PF00144">
    <property type="entry name" value="Beta-lactamase"/>
    <property type="match status" value="1"/>
</dbReference>
<dbReference type="PANTHER" id="PTHR46825">
    <property type="entry name" value="D-ALANYL-D-ALANINE-CARBOXYPEPTIDASE/ENDOPEPTIDASE AMPH"/>
    <property type="match status" value="1"/>
</dbReference>
<feature type="domain" description="Beta-lactamase-related" evidence="1">
    <location>
        <begin position="18"/>
        <end position="319"/>
    </location>
</feature>
<keyword evidence="3" id="KW-1185">Reference proteome</keyword>
<dbReference type="Proteomes" id="UP000033109">
    <property type="component" value="Chromosome"/>
</dbReference>
<name>A0A0E3ZGS8_9BACT</name>
<dbReference type="EMBL" id="CP009621">
    <property type="protein sequence ID" value="AKD05095.1"/>
    <property type="molecule type" value="Genomic_DNA"/>
</dbReference>
<dbReference type="Gene3D" id="3.40.710.10">
    <property type="entry name" value="DD-peptidase/beta-lactamase superfamily"/>
    <property type="match status" value="1"/>
</dbReference>
<dbReference type="RefSeq" id="WP_046313285.1">
    <property type="nucleotide sequence ID" value="NZ_CBCSCY010000028.1"/>
</dbReference>
<gene>
    <name evidence="2" type="ORF">PKOR_20970</name>
</gene>
<dbReference type="HOGENOM" id="CLU_020027_0_2_10"/>
<dbReference type="SUPFAM" id="SSF56601">
    <property type="entry name" value="beta-lactamase/transpeptidase-like"/>
    <property type="match status" value="1"/>
</dbReference>
<evidence type="ECO:0000259" key="1">
    <source>
        <dbReference type="Pfam" id="PF00144"/>
    </source>
</evidence>
<dbReference type="KEGG" id="pko:PKOR_20970"/>
<dbReference type="InterPro" id="IPR001466">
    <property type="entry name" value="Beta-lactam-related"/>
</dbReference>
<dbReference type="AlphaFoldDB" id="A0A0E3ZGS8"/>